<evidence type="ECO:0000256" key="11">
    <source>
        <dbReference type="ARBA" id="ARBA00036904"/>
    </source>
</evidence>
<comment type="catalytic activity">
    <reaction evidence="10">
        <text>8-oxo-dGTP + H2O = 8-oxo-dGMP + diphosphate + H(+)</text>
        <dbReference type="Rhea" id="RHEA:31575"/>
        <dbReference type="ChEBI" id="CHEBI:15377"/>
        <dbReference type="ChEBI" id="CHEBI:15378"/>
        <dbReference type="ChEBI" id="CHEBI:33019"/>
        <dbReference type="ChEBI" id="CHEBI:63224"/>
        <dbReference type="ChEBI" id="CHEBI:77896"/>
        <dbReference type="EC" id="3.6.1.55"/>
    </reaction>
</comment>
<dbReference type="EC" id="3.6.1.55" evidence="12"/>
<comment type="similarity">
    <text evidence="2">Belongs to the Nudix hydrolase family.</text>
</comment>
<dbReference type="PANTHER" id="PTHR47707">
    <property type="entry name" value="8-OXO-DGTP DIPHOSPHATASE"/>
    <property type="match status" value="1"/>
</dbReference>
<dbReference type="InterPro" id="IPR047127">
    <property type="entry name" value="MutT-like"/>
</dbReference>
<evidence type="ECO:0000256" key="9">
    <source>
        <dbReference type="ARBA" id="ARBA00023204"/>
    </source>
</evidence>
<evidence type="ECO:0000256" key="13">
    <source>
        <dbReference type="ARBA" id="ARBA00040794"/>
    </source>
</evidence>
<comment type="cofactor">
    <cofactor evidence="1">
        <name>Mg(2+)</name>
        <dbReference type="ChEBI" id="CHEBI:18420"/>
    </cofactor>
</comment>
<dbReference type="Gene3D" id="3.90.79.10">
    <property type="entry name" value="Nucleoside Triphosphate Pyrophosphohydrolase"/>
    <property type="match status" value="1"/>
</dbReference>
<keyword evidence="5" id="KW-0479">Metal-binding</keyword>
<proteinExistence type="inferred from homology"/>
<evidence type="ECO:0000256" key="7">
    <source>
        <dbReference type="ARBA" id="ARBA00022801"/>
    </source>
</evidence>
<dbReference type="GO" id="GO:0044716">
    <property type="term" value="F:8-oxo-GDP phosphatase activity"/>
    <property type="evidence" value="ECO:0007669"/>
    <property type="project" value="TreeGrafter"/>
</dbReference>
<reference evidence="18 19" key="1">
    <citation type="submission" date="2019-03" db="EMBL/GenBank/DDBJ databases">
        <title>Genomic Encyclopedia of Type Strains, Phase IV (KMG-IV): sequencing the most valuable type-strain genomes for metagenomic binning, comparative biology and taxonomic classification.</title>
        <authorList>
            <person name="Goeker M."/>
        </authorList>
    </citation>
    <scope>NUCLEOTIDE SEQUENCE [LARGE SCALE GENOMIC DNA]</scope>
    <source>
        <strain evidence="18 19">DSM 13605</strain>
    </source>
</reference>
<dbReference type="SUPFAM" id="SSF55811">
    <property type="entry name" value="Nudix"/>
    <property type="match status" value="1"/>
</dbReference>
<evidence type="ECO:0000256" key="2">
    <source>
        <dbReference type="ARBA" id="ARBA00005582"/>
    </source>
</evidence>
<evidence type="ECO:0000256" key="14">
    <source>
        <dbReference type="ARBA" id="ARBA00041592"/>
    </source>
</evidence>
<evidence type="ECO:0000256" key="5">
    <source>
        <dbReference type="ARBA" id="ARBA00022723"/>
    </source>
</evidence>
<evidence type="ECO:0000256" key="8">
    <source>
        <dbReference type="ARBA" id="ARBA00022842"/>
    </source>
</evidence>
<evidence type="ECO:0000256" key="16">
    <source>
        <dbReference type="ARBA" id="ARBA00042798"/>
    </source>
</evidence>
<feature type="domain" description="Nudix hydrolase" evidence="17">
    <location>
        <begin position="12"/>
        <end position="137"/>
    </location>
</feature>
<evidence type="ECO:0000313" key="18">
    <source>
        <dbReference type="EMBL" id="TCT24693.1"/>
    </source>
</evidence>
<dbReference type="InterPro" id="IPR000086">
    <property type="entry name" value="NUDIX_hydrolase_dom"/>
</dbReference>
<protein>
    <recommendedName>
        <fullName evidence="13">8-oxo-dGTP diphosphatase</fullName>
        <ecNumber evidence="12">3.6.1.55</ecNumber>
    </recommendedName>
    <alternativeName>
        <fullName evidence="16">7,8-dihydro-8-oxoguanine-triphosphatase</fullName>
    </alternativeName>
    <alternativeName>
        <fullName evidence="15">Mutator protein MutT</fullName>
    </alternativeName>
    <alternativeName>
        <fullName evidence="14">dGTP pyrophosphohydrolase</fullName>
    </alternativeName>
</protein>
<organism evidence="18 19">
    <name type="scientific">Thermomonas haemolytica</name>
    <dbReference type="NCBI Taxonomy" id="141949"/>
    <lineage>
        <taxon>Bacteria</taxon>
        <taxon>Pseudomonadati</taxon>
        <taxon>Pseudomonadota</taxon>
        <taxon>Gammaproteobacteria</taxon>
        <taxon>Lysobacterales</taxon>
        <taxon>Lysobacteraceae</taxon>
        <taxon>Thermomonas</taxon>
    </lineage>
</organism>
<keyword evidence="19" id="KW-1185">Reference proteome</keyword>
<evidence type="ECO:0000256" key="1">
    <source>
        <dbReference type="ARBA" id="ARBA00001946"/>
    </source>
</evidence>
<dbReference type="Proteomes" id="UP000295414">
    <property type="component" value="Unassembled WGS sequence"/>
</dbReference>
<dbReference type="GO" id="GO:0008413">
    <property type="term" value="F:8-oxo-7,8-dihydroguanosine triphosphate pyrophosphatase activity"/>
    <property type="evidence" value="ECO:0007669"/>
    <property type="project" value="TreeGrafter"/>
</dbReference>
<evidence type="ECO:0000256" key="15">
    <source>
        <dbReference type="ARBA" id="ARBA00041979"/>
    </source>
</evidence>
<keyword evidence="6" id="KW-0227">DNA damage</keyword>
<accession>A0A4R3NBZ0</accession>
<dbReference type="InterPro" id="IPR020476">
    <property type="entry name" value="Nudix_hydrolase"/>
</dbReference>
<dbReference type="PRINTS" id="PR00502">
    <property type="entry name" value="NUDIXFAMILY"/>
</dbReference>
<evidence type="ECO:0000256" key="3">
    <source>
        <dbReference type="ARBA" id="ARBA00022457"/>
    </source>
</evidence>
<dbReference type="PROSITE" id="PS51462">
    <property type="entry name" value="NUDIX"/>
    <property type="match status" value="1"/>
</dbReference>
<dbReference type="PANTHER" id="PTHR47707:SF1">
    <property type="entry name" value="NUDIX HYDROLASE FAMILY PROTEIN"/>
    <property type="match status" value="1"/>
</dbReference>
<keyword evidence="9" id="KW-0234">DNA repair</keyword>
<dbReference type="GO" id="GO:0044715">
    <property type="term" value="F:8-oxo-dGDP phosphatase activity"/>
    <property type="evidence" value="ECO:0007669"/>
    <property type="project" value="TreeGrafter"/>
</dbReference>
<dbReference type="Pfam" id="PF00293">
    <property type="entry name" value="NUDIX"/>
    <property type="match status" value="1"/>
</dbReference>
<dbReference type="CDD" id="cd03425">
    <property type="entry name" value="NUDIX_MutT_NudA_like"/>
    <property type="match status" value="1"/>
</dbReference>
<evidence type="ECO:0000256" key="6">
    <source>
        <dbReference type="ARBA" id="ARBA00022763"/>
    </source>
</evidence>
<dbReference type="EMBL" id="SMAP01000003">
    <property type="protein sequence ID" value="TCT24693.1"/>
    <property type="molecule type" value="Genomic_DNA"/>
</dbReference>
<sequence length="141" mass="15057">MPGARAAAMSAPSVHVVAAVLRDARGRILLTRRTEGRDLAGLWEFPGGKVEPGEAPEAALARELREELEIEAEVGGQVACVEADSPGKRVRLDVREVRFRGKPRGAEGQALAWVPLHKLPDYPMPPADLPVVEILLGAAAD</sequence>
<dbReference type="AlphaFoldDB" id="A0A4R3NBZ0"/>
<evidence type="ECO:0000259" key="17">
    <source>
        <dbReference type="PROSITE" id="PS51462"/>
    </source>
</evidence>
<dbReference type="GO" id="GO:0046872">
    <property type="term" value="F:metal ion binding"/>
    <property type="evidence" value="ECO:0007669"/>
    <property type="project" value="UniProtKB-KW"/>
</dbReference>
<evidence type="ECO:0000256" key="10">
    <source>
        <dbReference type="ARBA" id="ARBA00035861"/>
    </source>
</evidence>
<keyword evidence="8" id="KW-0460">Magnesium</keyword>
<dbReference type="InterPro" id="IPR015797">
    <property type="entry name" value="NUDIX_hydrolase-like_dom_sf"/>
</dbReference>
<dbReference type="GO" id="GO:0035539">
    <property type="term" value="F:8-oxo-7,8-dihydrodeoxyguanosine triphosphate pyrophosphatase activity"/>
    <property type="evidence" value="ECO:0007669"/>
    <property type="project" value="UniProtKB-EC"/>
</dbReference>
<name>A0A4R3NBZ0_9GAMM</name>
<gene>
    <name evidence="18" type="ORF">EDC34_10332</name>
</gene>
<evidence type="ECO:0000256" key="4">
    <source>
        <dbReference type="ARBA" id="ARBA00022705"/>
    </source>
</evidence>
<evidence type="ECO:0000256" key="12">
    <source>
        <dbReference type="ARBA" id="ARBA00038905"/>
    </source>
</evidence>
<comment type="caution">
    <text evidence="18">The sequence shown here is derived from an EMBL/GenBank/DDBJ whole genome shotgun (WGS) entry which is preliminary data.</text>
</comment>
<dbReference type="GO" id="GO:0006260">
    <property type="term" value="P:DNA replication"/>
    <property type="evidence" value="ECO:0007669"/>
    <property type="project" value="UniProtKB-KW"/>
</dbReference>
<comment type="catalytic activity">
    <reaction evidence="11">
        <text>8-oxo-GTP + H2O = 8-oxo-GMP + diphosphate + H(+)</text>
        <dbReference type="Rhea" id="RHEA:67616"/>
        <dbReference type="ChEBI" id="CHEBI:15377"/>
        <dbReference type="ChEBI" id="CHEBI:15378"/>
        <dbReference type="ChEBI" id="CHEBI:33019"/>
        <dbReference type="ChEBI" id="CHEBI:143553"/>
        <dbReference type="ChEBI" id="CHEBI:145694"/>
    </reaction>
</comment>
<evidence type="ECO:0000313" key="19">
    <source>
        <dbReference type="Proteomes" id="UP000295414"/>
    </source>
</evidence>
<keyword evidence="4" id="KW-0235">DNA replication</keyword>
<keyword evidence="3" id="KW-0515">Mutator protein</keyword>
<keyword evidence="7" id="KW-0378">Hydrolase</keyword>
<dbReference type="GO" id="GO:0006281">
    <property type="term" value="P:DNA repair"/>
    <property type="evidence" value="ECO:0007669"/>
    <property type="project" value="UniProtKB-KW"/>
</dbReference>